<evidence type="ECO:0000256" key="9">
    <source>
        <dbReference type="ARBA" id="ARBA00022840"/>
    </source>
</evidence>
<evidence type="ECO:0000256" key="10">
    <source>
        <dbReference type="ARBA" id="ARBA00022989"/>
    </source>
</evidence>
<evidence type="ECO:0000313" key="20">
    <source>
        <dbReference type="EMBL" id="QAS54154.1"/>
    </source>
</evidence>
<evidence type="ECO:0000256" key="2">
    <source>
        <dbReference type="ARBA" id="ARBA00005967"/>
    </source>
</evidence>
<dbReference type="Gene3D" id="1.10.287.3610">
    <property type="match status" value="1"/>
</dbReference>
<evidence type="ECO:0000256" key="15">
    <source>
        <dbReference type="PIRSR" id="PIRSR600829-1"/>
    </source>
</evidence>
<evidence type="ECO:0000313" key="21">
    <source>
        <dbReference type="Proteomes" id="UP000287756"/>
    </source>
</evidence>
<protein>
    <submittedName>
        <fullName evidence="20">Diacylglycerol kinase</fullName>
    </submittedName>
</protein>
<keyword evidence="10 19" id="KW-1133">Transmembrane helix</keyword>
<feature type="binding site" evidence="18">
    <location>
        <position position="30"/>
    </location>
    <ligand>
        <name>a divalent metal cation</name>
        <dbReference type="ChEBI" id="CHEBI:60240"/>
    </ligand>
</feature>
<evidence type="ECO:0000256" key="11">
    <source>
        <dbReference type="ARBA" id="ARBA00023098"/>
    </source>
</evidence>
<feature type="binding site" evidence="17">
    <location>
        <position position="12"/>
    </location>
    <ligand>
        <name>ATP</name>
        <dbReference type="ChEBI" id="CHEBI:30616"/>
    </ligand>
</feature>
<feature type="transmembrane region" description="Helical" evidence="19">
    <location>
        <begin position="33"/>
        <end position="52"/>
    </location>
</feature>
<keyword evidence="13" id="KW-0594">Phospholipid biosynthesis</keyword>
<dbReference type="OrthoDB" id="9789934at2"/>
<feature type="binding site" evidence="18">
    <location>
        <position position="78"/>
    </location>
    <ligand>
        <name>a divalent metal cation</name>
        <dbReference type="ChEBI" id="CHEBI:60240"/>
    </ligand>
</feature>
<keyword evidence="4" id="KW-0444">Lipid biosynthesis</keyword>
<evidence type="ECO:0000256" key="12">
    <source>
        <dbReference type="ARBA" id="ARBA00023136"/>
    </source>
</evidence>
<keyword evidence="11" id="KW-0443">Lipid metabolism</keyword>
<keyword evidence="3" id="KW-1003">Cell membrane</keyword>
<keyword evidence="18" id="KW-0479">Metal-binding</keyword>
<name>A0A410MHF6_9BACI</name>
<dbReference type="KEGG" id="hli:HLI_19015"/>
<dbReference type="GO" id="GO:0005524">
    <property type="term" value="F:ATP binding"/>
    <property type="evidence" value="ECO:0007669"/>
    <property type="project" value="UniProtKB-KW"/>
</dbReference>
<keyword evidence="7 17" id="KW-0547">Nucleotide-binding</keyword>
<comment type="subcellular location">
    <subcellularLocation>
        <location evidence="1">Cell membrane</location>
        <topology evidence="1">Multi-pass membrane protein</topology>
    </subcellularLocation>
</comment>
<evidence type="ECO:0000256" key="4">
    <source>
        <dbReference type="ARBA" id="ARBA00022516"/>
    </source>
</evidence>
<feature type="binding site" evidence="17">
    <location>
        <begin position="87"/>
        <end position="89"/>
    </location>
    <ligand>
        <name>ATP</name>
        <dbReference type="ChEBI" id="CHEBI:30616"/>
    </ligand>
</feature>
<feature type="transmembrane region" description="Helical" evidence="19">
    <location>
        <begin position="98"/>
        <end position="119"/>
    </location>
</feature>
<keyword evidence="14" id="KW-1208">Phospholipid metabolism</keyword>
<feature type="binding site" evidence="16">
    <location>
        <position position="12"/>
    </location>
    <ligand>
        <name>substrate</name>
    </ligand>
</feature>
<dbReference type="InterPro" id="IPR000829">
    <property type="entry name" value="DAGK"/>
</dbReference>
<accession>A0A410MHF6</accession>
<evidence type="ECO:0000256" key="3">
    <source>
        <dbReference type="ARBA" id="ARBA00022475"/>
    </source>
</evidence>
<evidence type="ECO:0000256" key="5">
    <source>
        <dbReference type="ARBA" id="ARBA00022679"/>
    </source>
</evidence>
<dbReference type="AlphaFoldDB" id="A0A410MHF6"/>
<dbReference type="InterPro" id="IPR033717">
    <property type="entry name" value="UDPK"/>
</dbReference>
<feature type="binding site" evidence="17">
    <location>
        <position position="30"/>
    </location>
    <ligand>
        <name>ATP</name>
        <dbReference type="ChEBI" id="CHEBI:30616"/>
    </ligand>
</feature>
<evidence type="ECO:0000256" key="8">
    <source>
        <dbReference type="ARBA" id="ARBA00022777"/>
    </source>
</evidence>
<proteinExistence type="inferred from homology"/>
<reference evidence="20 21" key="1">
    <citation type="submission" date="2018-01" db="EMBL/GenBank/DDBJ databases">
        <title>The whole genome sequencing and assembly of Halobacillus litoralis ERB031 strain.</title>
        <authorList>
            <person name="Lee S.-J."/>
            <person name="Park M.-K."/>
            <person name="Kim J.-Y."/>
            <person name="Lee Y.-J."/>
            <person name="Yi H."/>
            <person name="Bahn Y.-S."/>
            <person name="Kim J.F."/>
            <person name="Lee D.-W."/>
        </authorList>
    </citation>
    <scope>NUCLEOTIDE SEQUENCE [LARGE SCALE GENOMIC DNA]</scope>
    <source>
        <strain evidence="20 21">ERB 031</strain>
    </source>
</reference>
<feature type="binding site" evidence="16">
    <location>
        <position position="71"/>
    </location>
    <ligand>
        <name>substrate</name>
    </ligand>
</feature>
<comment type="similarity">
    <text evidence="2">Belongs to the bacterial diacylglycerol kinase family.</text>
</comment>
<evidence type="ECO:0000256" key="13">
    <source>
        <dbReference type="ARBA" id="ARBA00023209"/>
    </source>
</evidence>
<dbReference type="CDD" id="cd14265">
    <property type="entry name" value="UDPK_IM_like"/>
    <property type="match status" value="1"/>
</dbReference>
<sequence>MSSDYKDRKYKRMVGFSFALNGLKEVYKSERNFRIHLLIAAFVLIAGFLLSISALEWIVVTLVISIILSLEMVNTGIEKLLDHLAPEHHQAVGTVKDITAGAVLVASIGSAIIGIVIFLPKILSLF</sequence>
<evidence type="ECO:0000256" key="18">
    <source>
        <dbReference type="PIRSR" id="PIRSR600829-4"/>
    </source>
</evidence>
<dbReference type="Proteomes" id="UP000287756">
    <property type="component" value="Chromosome"/>
</dbReference>
<dbReference type="GO" id="GO:0016301">
    <property type="term" value="F:kinase activity"/>
    <property type="evidence" value="ECO:0007669"/>
    <property type="project" value="UniProtKB-KW"/>
</dbReference>
<evidence type="ECO:0000256" key="16">
    <source>
        <dbReference type="PIRSR" id="PIRSR600829-2"/>
    </source>
</evidence>
<evidence type="ECO:0000256" key="7">
    <source>
        <dbReference type="ARBA" id="ARBA00022741"/>
    </source>
</evidence>
<dbReference type="RefSeq" id="WP_128526424.1">
    <property type="nucleotide sequence ID" value="NZ_CANLVY010000006.1"/>
</dbReference>
<keyword evidence="8 20" id="KW-0418">Kinase</keyword>
<keyword evidence="9 17" id="KW-0067">ATP-binding</keyword>
<gene>
    <name evidence="20" type="ORF">HLI_19015</name>
</gene>
<evidence type="ECO:0000256" key="6">
    <source>
        <dbReference type="ARBA" id="ARBA00022692"/>
    </source>
</evidence>
<keyword evidence="6 19" id="KW-0812">Transmembrane</keyword>
<dbReference type="GO" id="GO:0008654">
    <property type="term" value="P:phospholipid biosynthetic process"/>
    <property type="evidence" value="ECO:0007669"/>
    <property type="project" value="UniProtKB-KW"/>
</dbReference>
<feature type="binding site" evidence="17">
    <location>
        <begin position="96"/>
        <end position="97"/>
    </location>
    <ligand>
        <name>ATP</name>
        <dbReference type="ChEBI" id="CHEBI:30616"/>
    </ligand>
</feature>
<comment type="cofactor">
    <cofactor evidence="18">
        <name>Mg(2+)</name>
        <dbReference type="ChEBI" id="CHEBI:18420"/>
    </cofactor>
    <text evidence="18">Mn(2+), Zn(2+), Cd(2+) and Co(2+) support activity to lesser extents.</text>
</comment>
<dbReference type="EMBL" id="CP026118">
    <property type="protein sequence ID" value="QAS54154.1"/>
    <property type="molecule type" value="Genomic_DNA"/>
</dbReference>
<dbReference type="Pfam" id="PF01219">
    <property type="entry name" value="DAGK_prokar"/>
    <property type="match status" value="1"/>
</dbReference>
<keyword evidence="18" id="KW-0460">Magnesium</keyword>
<evidence type="ECO:0000256" key="1">
    <source>
        <dbReference type="ARBA" id="ARBA00004651"/>
    </source>
</evidence>
<dbReference type="PANTHER" id="PTHR34299">
    <property type="entry name" value="DIACYLGLYCEROL KINASE"/>
    <property type="match status" value="1"/>
</dbReference>
<dbReference type="GO" id="GO:0005886">
    <property type="term" value="C:plasma membrane"/>
    <property type="evidence" value="ECO:0007669"/>
    <property type="project" value="UniProtKB-SubCell"/>
</dbReference>
<keyword evidence="5" id="KW-0808">Transferase</keyword>
<dbReference type="GO" id="GO:0046872">
    <property type="term" value="F:metal ion binding"/>
    <property type="evidence" value="ECO:0007669"/>
    <property type="project" value="UniProtKB-KW"/>
</dbReference>
<feature type="active site" description="Proton acceptor" evidence="15">
    <location>
        <position position="71"/>
    </location>
</feature>
<keyword evidence="12 19" id="KW-0472">Membrane</keyword>
<dbReference type="InterPro" id="IPR036945">
    <property type="entry name" value="DAGK_sf"/>
</dbReference>
<feature type="binding site" evidence="17">
    <location>
        <position position="78"/>
    </location>
    <ligand>
        <name>ATP</name>
        <dbReference type="ChEBI" id="CHEBI:30616"/>
    </ligand>
</feature>
<evidence type="ECO:0000256" key="14">
    <source>
        <dbReference type="ARBA" id="ARBA00023264"/>
    </source>
</evidence>
<evidence type="ECO:0000256" key="19">
    <source>
        <dbReference type="SAM" id="Phobius"/>
    </source>
</evidence>
<dbReference type="PANTHER" id="PTHR34299:SF1">
    <property type="entry name" value="DIACYLGLYCEROL KINASE"/>
    <property type="match status" value="1"/>
</dbReference>
<organism evidence="20 21">
    <name type="scientific">Halobacillus litoralis</name>
    <dbReference type="NCBI Taxonomy" id="45668"/>
    <lineage>
        <taxon>Bacteria</taxon>
        <taxon>Bacillati</taxon>
        <taxon>Bacillota</taxon>
        <taxon>Bacilli</taxon>
        <taxon>Bacillales</taxon>
        <taxon>Bacillaceae</taxon>
        <taxon>Halobacillus</taxon>
    </lineage>
</organism>
<evidence type="ECO:0000256" key="17">
    <source>
        <dbReference type="PIRSR" id="PIRSR600829-3"/>
    </source>
</evidence>